<evidence type="ECO:0000313" key="3">
    <source>
        <dbReference type="Proteomes" id="UP000037035"/>
    </source>
</evidence>
<proteinExistence type="predicted"/>
<evidence type="ECO:0000313" key="2">
    <source>
        <dbReference type="EMBL" id="KNZ57160.1"/>
    </source>
</evidence>
<dbReference type="Proteomes" id="UP000037035">
    <property type="component" value="Unassembled WGS sequence"/>
</dbReference>
<keyword evidence="3" id="KW-1185">Reference proteome</keyword>
<dbReference type="VEuPathDB" id="FungiDB:VP01_2224g2"/>
<feature type="chain" id="PRO_5005568441" description="SNF2 N-terminal domain-containing protein" evidence="1">
    <location>
        <begin position="20"/>
        <end position="62"/>
    </location>
</feature>
<evidence type="ECO:0000256" key="1">
    <source>
        <dbReference type="SAM" id="SignalP"/>
    </source>
</evidence>
<sequence>MGLGKTLTTLILILTTTNGMPFQNKLKDIQNFISLFKIWLWNQDWIWRQQLIPGMSFATSMQ</sequence>
<protein>
    <recommendedName>
        <fullName evidence="4">SNF2 N-terminal domain-containing protein</fullName>
    </recommendedName>
</protein>
<dbReference type="EMBL" id="LAVV01007086">
    <property type="protein sequence ID" value="KNZ57160.1"/>
    <property type="molecule type" value="Genomic_DNA"/>
</dbReference>
<reference evidence="2 3" key="1">
    <citation type="submission" date="2015-08" db="EMBL/GenBank/DDBJ databases">
        <title>Next Generation Sequencing and Analysis of the Genome of Puccinia sorghi L Schw, the Causal Agent of Maize Common Rust.</title>
        <authorList>
            <person name="Rochi L."/>
            <person name="Burguener G."/>
            <person name="Darino M."/>
            <person name="Turjanski A."/>
            <person name="Kreff E."/>
            <person name="Dieguez M.J."/>
            <person name="Sacco F."/>
        </authorList>
    </citation>
    <scope>NUCLEOTIDE SEQUENCE [LARGE SCALE GENOMIC DNA]</scope>
    <source>
        <strain evidence="2 3">RO10H11247</strain>
    </source>
</reference>
<dbReference type="AlphaFoldDB" id="A0A0L6VAK8"/>
<accession>A0A0L6VAK8</accession>
<feature type="signal peptide" evidence="1">
    <location>
        <begin position="1"/>
        <end position="19"/>
    </location>
</feature>
<gene>
    <name evidence="2" type="ORF">VP01_2224g2</name>
</gene>
<organism evidence="2 3">
    <name type="scientific">Puccinia sorghi</name>
    <dbReference type="NCBI Taxonomy" id="27349"/>
    <lineage>
        <taxon>Eukaryota</taxon>
        <taxon>Fungi</taxon>
        <taxon>Dikarya</taxon>
        <taxon>Basidiomycota</taxon>
        <taxon>Pucciniomycotina</taxon>
        <taxon>Pucciniomycetes</taxon>
        <taxon>Pucciniales</taxon>
        <taxon>Pucciniaceae</taxon>
        <taxon>Puccinia</taxon>
    </lineage>
</organism>
<evidence type="ECO:0008006" key="4">
    <source>
        <dbReference type="Google" id="ProtNLM"/>
    </source>
</evidence>
<keyword evidence="1" id="KW-0732">Signal</keyword>
<name>A0A0L6VAK8_9BASI</name>
<comment type="caution">
    <text evidence="2">The sequence shown here is derived from an EMBL/GenBank/DDBJ whole genome shotgun (WGS) entry which is preliminary data.</text>
</comment>